<dbReference type="PANTHER" id="PTHR36505">
    <property type="entry name" value="BLR1072 PROTEIN"/>
    <property type="match status" value="1"/>
</dbReference>
<dbReference type="Proteomes" id="UP000613030">
    <property type="component" value="Unassembled WGS sequence"/>
</dbReference>
<reference evidence="2 3" key="1">
    <citation type="submission" date="2021-01" db="EMBL/GenBank/DDBJ databases">
        <title>Chryseolinea sp. Jin1 Genome sequencing and assembly.</title>
        <authorList>
            <person name="Kim I."/>
        </authorList>
    </citation>
    <scope>NUCLEOTIDE SEQUENCE [LARGE SCALE GENOMIC DNA]</scope>
    <source>
        <strain evidence="2 3">Jin1</strain>
    </source>
</reference>
<gene>
    <name evidence="2" type="ORF">JI741_23950</name>
</gene>
<accession>A0ABS1L080</accession>
<dbReference type="PANTHER" id="PTHR36505:SF1">
    <property type="entry name" value="BLR1072 PROTEIN"/>
    <property type="match status" value="1"/>
</dbReference>
<dbReference type="InterPro" id="IPR027275">
    <property type="entry name" value="PRC-brl_dom"/>
</dbReference>
<evidence type="ECO:0000259" key="1">
    <source>
        <dbReference type="Pfam" id="PF05239"/>
    </source>
</evidence>
<sequence length="141" mass="15532">MKTNLDIDNLTGKNHEGVKANSPVRILTASSIMKDTIEDPQGEKLGDIKDVMLNVETGAIEYIVLESGGFLGLGQKLFAIPYRALRLNTSEHAFVLDLDKEILKEAPGFDKDHWPGTNSHEFESTNTYWGGFMGPNTGSSY</sequence>
<evidence type="ECO:0000313" key="2">
    <source>
        <dbReference type="EMBL" id="MBL0744307.1"/>
    </source>
</evidence>
<feature type="domain" description="PRC-barrel" evidence="1">
    <location>
        <begin position="36"/>
        <end position="101"/>
    </location>
</feature>
<dbReference type="Gene3D" id="2.30.30.240">
    <property type="entry name" value="PRC-barrel domain"/>
    <property type="match status" value="1"/>
</dbReference>
<protein>
    <submittedName>
        <fullName evidence="2">PRC-barrel domain-containing protein</fullName>
    </submittedName>
</protein>
<dbReference type="Pfam" id="PF05239">
    <property type="entry name" value="PRC"/>
    <property type="match status" value="1"/>
</dbReference>
<dbReference type="SUPFAM" id="SSF50346">
    <property type="entry name" value="PRC-barrel domain"/>
    <property type="match status" value="1"/>
</dbReference>
<proteinExistence type="predicted"/>
<dbReference type="EMBL" id="JAERRB010000010">
    <property type="protein sequence ID" value="MBL0744307.1"/>
    <property type="molecule type" value="Genomic_DNA"/>
</dbReference>
<comment type="caution">
    <text evidence="2">The sequence shown here is derived from an EMBL/GenBank/DDBJ whole genome shotgun (WGS) entry which is preliminary data.</text>
</comment>
<dbReference type="RefSeq" id="WP_202013962.1">
    <property type="nucleotide sequence ID" value="NZ_JAERRB010000010.1"/>
</dbReference>
<evidence type="ECO:0000313" key="3">
    <source>
        <dbReference type="Proteomes" id="UP000613030"/>
    </source>
</evidence>
<organism evidence="2 3">
    <name type="scientific">Chryseolinea lacunae</name>
    <dbReference type="NCBI Taxonomy" id="2801331"/>
    <lineage>
        <taxon>Bacteria</taxon>
        <taxon>Pseudomonadati</taxon>
        <taxon>Bacteroidota</taxon>
        <taxon>Cytophagia</taxon>
        <taxon>Cytophagales</taxon>
        <taxon>Fulvivirgaceae</taxon>
        <taxon>Chryseolinea</taxon>
    </lineage>
</organism>
<keyword evidence="3" id="KW-1185">Reference proteome</keyword>
<dbReference type="InterPro" id="IPR011033">
    <property type="entry name" value="PRC_barrel-like_sf"/>
</dbReference>
<name>A0ABS1L080_9BACT</name>